<dbReference type="NCBIfam" id="TIGR02032">
    <property type="entry name" value="GG-red-SF"/>
    <property type="match status" value="1"/>
</dbReference>
<dbReference type="PANTHER" id="PTHR42685:SF22">
    <property type="entry name" value="CONDITIONED MEDIUM FACTOR RECEPTOR 1"/>
    <property type="match status" value="1"/>
</dbReference>
<proteinExistence type="predicted"/>
<comment type="caution">
    <text evidence="2">The sequence shown here is derived from an EMBL/GenBank/DDBJ whole genome shotgun (WGS) entry which is preliminary data.</text>
</comment>
<dbReference type="Pfam" id="PF01494">
    <property type="entry name" value="FAD_binding_3"/>
    <property type="match status" value="1"/>
</dbReference>
<keyword evidence="3" id="KW-1185">Reference proteome</keyword>
<reference evidence="2 3" key="1">
    <citation type="journal article" name="Nat. Commun.">
        <title>Undinarchaeota illuminate DPANN phylogeny and the impact of gene transfer on archaeal evolution.</title>
        <authorList>
            <person name="Dombrowski N."/>
            <person name="Williams T.A."/>
            <person name="Sun J."/>
            <person name="Woodcroft B.J."/>
            <person name="Lee J.H."/>
            <person name="Minh B.Q."/>
            <person name="Rinke C."/>
            <person name="Spang A."/>
        </authorList>
    </citation>
    <scope>NUCLEOTIDE SEQUENCE [LARGE SCALE GENOMIC DNA]</scope>
    <source>
        <strain evidence="2">MAG_bin1129</strain>
    </source>
</reference>
<gene>
    <name evidence="2" type="ORF">H1016_02510</name>
</gene>
<organism evidence="2 3">
    <name type="scientific">Candidatus Naiadarchaeum limnaeum</name>
    <dbReference type="NCBI Taxonomy" id="2756139"/>
    <lineage>
        <taxon>Archaea</taxon>
        <taxon>Candidatus Undinarchaeota</taxon>
        <taxon>Candidatus Undinarchaeia</taxon>
        <taxon>Candidatus Naiadarchaeales</taxon>
        <taxon>Candidatus Naiadarchaeaceae</taxon>
        <taxon>Candidatus Naiadarchaeum</taxon>
    </lineage>
</organism>
<dbReference type="SUPFAM" id="SSF51905">
    <property type="entry name" value="FAD/NAD(P)-binding domain"/>
    <property type="match status" value="1"/>
</dbReference>
<dbReference type="InterPro" id="IPR011777">
    <property type="entry name" value="Geranylgeranyl_Rdtase_fam"/>
</dbReference>
<dbReference type="Proteomes" id="UP000646946">
    <property type="component" value="Unassembled WGS sequence"/>
</dbReference>
<dbReference type="InterPro" id="IPR036188">
    <property type="entry name" value="FAD/NAD-bd_sf"/>
</dbReference>
<sequence length="414" mass="46384">MVTEYDAIIVGAGPAGATAAMYLGRAGKNVLLVDMAKFPRDKVCGDAQGRRAASIMRELGIYEGYTQLPGKGIYGMTLSSPKGFVVHLDVEDRNNPPQGYIHRRVDFDNYLFENAVRMCPNFKIFKVTDLIIENNFVKGIIGVNEQGQTEEIRSKVVLAADGANSVVAAKFGLNKNPLAHFIVAIRAYYKNVEGMSDRIEIHLVERVIPGYFWIFPMPNKEANVGIGMVVEDMNKKKLNLQEAMLREIKENPLFKDRFKDAFIETPPGIRGWSLPVGSHHRKCYGNGFMLLGDAASLIDPLSGEGIGNALISGKISAQITMEALEKNDFSEKFLKKYDTELWKIVEPEMKLNYKLQKIAKRFPGLIDKLLEKANKDDKFKKKLEKHVPYTSNRDELLKKDFLSELGLAATFLGI</sequence>
<dbReference type="EMBL" id="DVAB01000023">
    <property type="protein sequence ID" value="HIK00391.1"/>
    <property type="molecule type" value="Genomic_DNA"/>
</dbReference>
<evidence type="ECO:0000313" key="2">
    <source>
        <dbReference type="EMBL" id="HIK00391.1"/>
    </source>
</evidence>
<protein>
    <submittedName>
        <fullName evidence="2">NAD(P)/FAD-dependent oxidoreductase</fullName>
    </submittedName>
</protein>
<dbReference type="PANTHER" id="PTHR42685">
    <property type="entry name" value="GERANYLGERANYL DIPHOSPHATE REDUCTASE"/>
    <property type="match status" value="1"/>
</dbReference>
<dbReference type="GO" id="GO:0016628">
    <property type="term" value="F:oxidoreductase activity, acting on the CH-CH group of donors, NAD or NADP as acceptor"/>
    <property type="evidence" value="ECO:0007669"/>
    <property type="project" value="InterPro"/>
</dbReference>
<feature type="domain" description="FAD-binding" evidence="1">
    <location>
        <begin position="4"/>
        <end position="340"/>
    </location>
</feature>
<dbReference type="InterPro" id="IPR002938">
    <property type="entry name" value="FAD-bd"/>
</dbReference>
<dbReference type="PRINTS" id="PR00420">
    <property type="entry name" value="RNGMNOXGNASE"/>
</dbReference>
<accession>A0A832VA62</accession>
<name>A0A832VA62_9ARCH</name>
<dbReference type="AlphaFoldDB" id="A0A832VA62"/>
<dbReference type="Gene3D" id="3.50.50.60">
    <property type="entry name" value="FAD/NAD(P)-binding domain"/>
    <property type="match status" value="1"/>
</dbReference>
<evidence type="ECO:0000313" key="3">
    <source>
        <dbReference type="Proteomes" id="UP000646946"/>
    </source>
</evidence>
<evidence type="ECO:0000259" key="1">
    <source>
        <dbReference type="Pfam" id="PF01494"/>
    </source>
</evidence>
<dbReference type="GO" id="GO:0071949">
    <property type="term" value="F:FAD binding"/>
    <property type="evidence" value="ECO:0007669"/>
    <property type="project" value="InterPro"/>
</dbReference>
<dbReference type="InterPro" id="IPR050407">
    <property type="entry name" value="Geranylgeranyl_reductase"/>
</dbReference>